<evidence type="ECO:0000313" key="2">
    <source>
        <dbReference type="Proteomes" id="UP000054217"/>
    </source>
</evidence>
<organism evidence="1 2">
    <name type="scientific">Pisolithus tinctorius Marx 270</name>
    <dbReference type="NCBI Taxonomy" id="870435"/>
    <lineage>
        <taxon>Eukaryota</taxon>
        <taxon>Fungi</taxon>
        <taxon>Dikarya</taxon>
        <taxon>Basidiomycota</taxon>
        <taxon>Agaricomycotina</taxon>
        <taxon>Agaricomycetes</taxon>
        <taxon>Agaricomycetidae</taxon>
        <taxon>Boletales</taxon>
        <taxon>Sclerodermatineae</taxon>
        <taxon>Pisolithaceae</taxon>
        <taxon>Pisolithus</taxon>
    </lineage>
</organism>
<name>A0A0C3PCX5_PISTI</name>
<dbReference type="Proteomes" id="UP000054217">
    <property type="component" value="Unassembled WGS sequence"/>
</dbReference>
<evidence type="ECO:0000313" key="1">
    <source>
        <dbReference type="EMBL" id="KIO05614.1"/>
    </source>
</evidence>
<dbReference type="InParanoid" id="A0A0C3PCX5"/>
<reference evidence="1 2" key="1">
    <citation type="submission" date="2014-04" db="EMBL/GenBank/DDBJ databases">
        <authorList>
            <consortium name="DOE Joint Genome Institute"/>
            <person name="Kuo A."/>
            <person name="Kohler A."/>
            <person name="Costa M.D."/>
            <person name="Nagy L.G."/>
            <person name="Floudas D."/>
            <person name="Copeland A."/>
            <person name="Barry K.W."/>
            <person name="Cichocki N."/>
            <person name="Veneault-Fourrey C."/>
            <person name="LaButti K."/>
            <person name="Lindquist E.A."/>
            <person name="Lipzen A."/>
            <person name="Lundell T."/>
            <person name="Morin E."/>
            <person name="Murat C."/>
            <person name="Sun H."/>
            <person name="Tunlid A."/>
            <person name="Henrissat B."/>
            <person name="Grigoriev I.V."/>
            <person name="Hibbett D.S."/>
            <person name="Martin F."/>
            <person name="Nordberg H.P."/>
            <person name="Cantor M.N."/>
            <person name="Hua S.X."/>
        </authorList>
    </citation>
    <scope>NUCLEOTIDE SEQUENCE [LARGE SCALE GENOMIC DNA]</scope>
    <source>
        <strain evidence="1 2">Marx 270</strain>
    </source>
</reference>
<dbReference type="EMBL" id="KN831966">
    <property type="protein sequence ID" value="KIO05614.1"/>
    <property type="molecule type" value="Genomic_DNA"/>
</dbReference>
<sequence length="134" mass="14853">MPGRATIHGFQNQSLVVLPSRVQKGDPFIIPDNAPLPDNTTMTTNCEVSRHSDFYISAVTLAGATKVYCNAKSFSGDIVLMRHVYVEDSFFRVPRETFQQESDILMPRIILSRIGVRLIDPVSALDVGLPITFA</sequence>
<keyword evidence="2" id="KW-1185">Reference proteome</keyword>
<dbReference type="AlphaFoldDB" id="A0A0C3PCX5"/>
<reference evidence="2" key="2">
    <citation type="submission" date="2015-01" db="EMBL/GenBank/DDBJ databases">
        <title>Evolutionary Origins and Diversification of the Mycorrhizal Mutualists.</title>
        <authorList>
            <consortium name="DOE Joint Genome Institute"/>
            <consortium name="Mycorrhizal Genomics Consortium"/>
            <person name="Kohler A."/>
            <person name="Kuo A."/>
            <person name="Nagy L.G."/>
            <person name="Floudas D."/>
            <person name="Copeland A."/>
            <person name="Barry K.W."/>
            <person name="Cichocki N."/>
            <person name="Veneault-Fourrey C."/>
            <person name="LaButti K."/>
            <person name="Lindquist E.A."/>
            <person name="Lipzen A."/>
            <person name="Lundell T."/>
            <person name="Morin E."/>
            <person name="Murat C."/>
            <person name="Riley R."/>
            <person name="Ohm R."/>
            <person name="Sun H."/>
            <person name="Tunlid A."/>
            <person name="Henrissat B."/>
            <person name="Grigoriev I.V."/>
            <person name="Hibbett D.S."/>
            <person name="Martin F."/>
        </authorList>
    </citation>
    <scope>NUCLEOTIDE SEQUENCE [LARGE SCALE GENOMIC DNA]</scope>
    <source>
        <strain evidence="2">Marx 270</strain>
    </source>
</reference>
<dbReference type="HOGENOM" id="CLU_1897053_0_0_1"/>
<proteinExistence type="predicted"/>
<accession>A0A0C3PCX5</accession>
<dbReference type="OrthoDB" id="2367075at2759"/>
<protein>
    <submittedName>
        <fullName evidence="1">Uncharacterized protein</fullName>
    </submittedName>
</protein>
<gene>
    <name evidence="1" type="ORF">M404DRAFT_512687</name>
</gene>